<dbReference type="EMBL" id="GDHC01008560">
    <property type="protein sequence ID" value="JAQ10069.1"/>
    <property type="molecule type" value="Transcribed_RNA"/>
</dbReference>
<name>A0A146LS10_LYGHE</name>
<feature type="region of interest" description="Disordered" evidence="1">
    <location>
        <begin position="1"/>
        <end position="24"/>
    </location>
</feature>
<reference evidence="2" key="1">
    <citation type="journal article" date="2016" name="Gigascience">
        <title>De novo construction of an expanded transcriptome assembly for the western tarnished plant bug, Lygus hesperus.</title>
        <authorList>
            <person name="Tassone E.E."/>
            <person name="Geib S.M."/>
            <person name="Hall B."/>
            <person name="Fabrick J.A."/>
            <person name="Brent C.S."/>
            <person name="Hull J.J."/>
        </authorList>
    </citation>
    <scope>NUCLEOTIDE SEQUENCE</scope>
</reference>
<feature type="compositionally biased region" description="Polar residues" evidence="1">
    <location>
        <begin position="1"/>
        <end position="12"/>
    </location>
</feature>
<organism evidence="2">
    <name type="scientific">Lygus hesperus</name>
    <name type="common">Western plant bug</name>
    <dbReference type="NCBI Taxonomy" id="30085"/>
    <lineage>
        <taxon>Eukaryota</taxon>
        <taxon>Metazoa</taxon>
        <taxon>Ecdysozoa</taxon>
        <taxon>Arthropoda</taxon>
        <taxon>Hexapoda</taxon>
        <taxon>Insecta</taxon>
        <taxon>Pterygota</taxon>
        <taxon>Neoptera</taxon>
        <taxon>Paraneoptera</taxon>
        <taxon>Hemiptera</taxon>
        <taxon>Heteroptera</taxon>
        <taxon>Panheteroptera</taxon>
        <taxon>Cimicomorpha</taxon>
        <taxon>Miridae</taxon>
        <taxon>Mirini</taxon>
        <taxon>Lygus</taxon>
    </lineage>
</organism>
<protein>
    <submittedName>
        <fullName evidence="2">Uncharacterized protein</fullName>
    </submittedName>
</protein>
<accession>A0A146LS10</accession>
<sequence>MRNAMSVGSSEWTGPPLVPGAGTMPTSLTYSESSTSRFVSSACVDRVDSRGVWMVEHRDRGGSGMLVPVSGAEEGVPALCSTLPPCDLQSGVRLCNIITTCGLNSLHLCPSVPCLSQSCMPCTLAHS</sequence>
<evidence type="ECO:0000256" key="1">
    <source>
        <dbReference type="SAM" id="MobiDB-lite"/>
    </source>
</evidence>
<gene>
    <name evidence="2" type="ORF">g.3896</name>
</gene>
<evidence type="ECO:0000313" key="2">
    <source>
        <dbReference type="EMBL" id="JAQ10069.1"/>
    </source>
</evidence>
<dbReference type="AlphaFoldDB" id="A0A146LS10"/>
<proteinExistence type="predicted"/>